<dbReference type="InterPro" id="IPR029058">
    <property type="entry name" value="AB_hydrolase_fold"/>
</dbReference>
<name>F2UYG5_ACTVI</name>
<dbReference type="Gene3D" id="3.40.50.1820">
    <property type="entry name" value="alpha/beta hydrolase"/>
    <property type="match status" value="1"/>
</dbReference>
<evidence type="ECO:0000313" key="3">
    <source>
        <dbReference type="Proteomes" id="UP000004668"/>
    </source>
</evidence>
<dbReference type="EMBL" id="ACRE02000065">
    <property type="protein sequence ID" value="EGE38266.2"/>
    <property type="molecule type" value="Genomic_DNA"/>
</dbReference>
<accession>F2UYG5</accession>
<evidence type="ECO:0000256" key="1">
    <source>
        <dbReference type="SAM" id="MobiDB-lite"/>
    </source>
</evidence>
<dbReference type="AlphaFoldDB" id="F2UYG5"/>
<feature type="region of interest" description="Disordered" evidence="1">
    <location>
        <begin position="1"/>
        <end position="54"/>
    </location>
</feature>
<dbReference type="SUPFAM" id="SSF53474">
    <property type="entry name" value="alpha/beta-Hydrolases"/>
    <property type="match status" value="1"/>
</dbReference>
<organism evidence="2 3">
    <name type="scientific">Actinomyces viscosus C505</name>
    <dbReference type="NCBI Taxonomy" id="562973"/>
    <lineage>
        <taxon>Bacteria</taxon>
        <taxon>Bacillati</taxon>
        <taxon>Actinomycetota</taxon>
        <taxon>Actinomycetes</taxon>
        <taxon>Actinomycetales</taxon>
        <taxon>Actinomycetaceae</taxon>
        <taxon>Actinomyces</taxon>
    </lineage>
</organism>
<feature type="compositionally biased region" description="Pro residues" evidence="1">
    <location>
        <begin position="27"/>
        <end position="43"/>
    </location>
</feature>
<dbReference type="HOGENOM" id="CLU_465920_0_0_11"/>
<proteinExistence type="predicted"/>
<protein>
    <recommendedName>
        <fullName evidence="4">PGAP1-like protein</fullName>
    </recommendedName>
</protein>
<evidence type="ECO:0008006" key="4">
    <source>
        <dbReference type="Google" id="ProtNLM"/>
    </source>
</evidence>
<dbReference type="eggNOG" id="COG0596">
    <property type="taxonomic scope" value="Bacteria"/>
</dbReference>
<comment type="caution">
    <text evidence="2">The sequence shown here is derived from an EMBL/GenBank/DDBJ whole genome shotgun (WGS) entry which is preliminary data.</text>
</comment>
<feature type="compositionally biased region" description="Polar residues" evidence="1">
    <location>
        <begin position="648"/>
        <end position="665"/>
    </location>
</feature>
<dbReference type="RefSeq" id="WP_020992051.1">
    <property type="nucleotide sequence ID" value="NZ_KI391970.1"/>
</dbReference>
<reference evidence="3" key="1">
    <citation type="submission" date="2010-02" db="EMBL/GenBank/DDBJ databases">
        <title>The Genome Sequence of Prevotella oris strain C735.</title>
        <authorList>
            <consortium name="The Broad Institute Genome Sequencing Platform"/>
            <person name="Ward D."/>
            <person name="Feldgarden M."/>
            <person name="Earl A."/>
            <person name="Young S.K."/>
            <person name="Zeng Q."/>
            <person name="Koehrsen M."/>
            <person name="Alvarado L."/>
            <person name="Berlin A."/>
            <person name="Bochicchio J."/>
            <person name="Borenstein D."/>
            <person name="Chapman S.B."/>
            <person name="Chen Z."/>
            <person name="Engels R."/>
            <person name="Freedman E."/>
            <person name="Gellesch M."/>
            <person name="Goldberg J."/>
            <person name="Griggs A."/>
            <person name="Gujja S."/>
            <person name="Heilman E."/>
            <person name="Heiman D."/>
            <person name="Hepburn T."/>
            <person name="Howarth C."/>
            <person name="Jen D."/>
            <person name="Larson L."/>
            <person name="Mehta T."/>
            <person name="Park D."/>
            <person name="Pearson M."/>
            <person name="Roberts A."/>
            <person name="Saif S."/>
            <person name="Shea T."/>
            <person name="Shenoy N."/>
            <person name="Sisk P."/>
            <person name="Stolte C."/>
            <person name="Sykes S."/>
            <person name="Thomson T."/>
            <person name="Walk T."/>
            <person name="White J."/>
            <person name="Yandava C."/>
            <person name="Sibley C.D."/>
            <person name="Field T.R."/>
            <person name="Grinwis M."/>
            <person name="Eshaghurshan C.S."/>
            <person name="Surette M.G."/>
            <person name="Haas B."/>
            <person name="Nusbaum C."/>
            <person name="Birren B."/>
        </authorList>
    </citation>
    <scope>NUCLEOTIDE SEQUENCE [LARGE SCALE GENOMIC DNA]</scope>
    <source>
        <strain evidence="3">C505</strain>
    </source>
</reference>
<feature type="region of interest" description="Disordered" evidence="1">
    <location>
        <begin position="641"/>
        <end position="699"/>
    </location>
</feature>
<reference evidence="2 3" key="2">
    <citation type="submission" date="2011-10" db="EMBL/GenBank/DDBJ databases">
        <title>The Genome Sequence of Actinomyces viscosus C505.</title>
        <authorList>
            <consortium name="The Broad Institute Genome Sequencing Platform"/>
            <consortium name="The Broad Institute Genome Sequencing Center for Infectious Disease"/>
            <person name="Earl A."/>
            <person name="Ward D."/>
            <person name="Feldgarden M."/>
            <person name="Gevers D."/>
            <person name="Sibley C.D."/>
            <person name="Field T.R."/>
            <person name="Grinwis M."/>
            <person name="Eshaghurshan C.S."/>
            <person name="Surette M.G."/>
            <person name="Young S.K."/>
            <person name="Zeng Q."/>
            <person name="Gargeya S."/>
            <person name="Fitzgerald M."/>
            <person name="Haas B."/>
            <person name="Abouelleil A."/>
            <person name="Alvarado L."/>
            <person name="Arachchi H.M."/>
            <person name="Berlin A."/>
            <person name="Brown A."/>
            <person name="Chapman S.B."/>
            <person name="Chen Z."/>
            <person name="Dunbar C."/>
            <person name="Freedman E."/>
            <person name="Gearin G."/>
            <person name="Goldberg J."/>
            <person name="Griggs A."/>
            <person name="Gujja S."/>
            <person name="Heiman D."/>
            <person name="Howarth C."/>
            <person name="Larson L."/>
            <person name="Lui A."/>
            <person name="MacDonald P.J.P."/>
            <person name="Montmayeur A."/>
            <person name="Murphy C."/>
            <person name="Neiman D."/>
            <person name="Pearson M."/>
            <person name="Priest M."/>
            <person name="Roberts A."/>
            <person name="Saif S."/>
            <person name="Shea T."/>
            <person name="Shenoy N."/>
            <person name="Sisk P."/>
            <person name="Stolte C."/>
            <person name="Sykes S."/>
            <person name="Wortman J."/>
            <person name="Nusbaum C."/>
            <person name="Birren B."/>
        </authorList>
    </citation>
    <scope>NUCLEOTIDE SEQUENCE [LARGE SCALE GENOMIC DNA]</scope>
    <source>
        <strain evidence="2 3">C505</strain>
    </source>
</reference>
<evidence type="ECO:0000313" key="2">
    <source>
        <dbReference type="EMBL" id="EGE38266.2"/>
    </source>
</evidence>
<sequence length="699" mass="72377">MSPVAMDGDSPYPAWKQNPHATKPPYADQPPPKPKASPAPYTGPAPEDSGHSWTIWSGGPAVVVSGGSVSVNTNDLDSLASSLNSAAGSLDDARTLIANVVTELSMAPSPSPLTAQFGPLTSNILSPLSAKWKDINGQCVPMPKDEDLSPIDSLIRDWGDVRVHIGFDVDLEKSDALQALDALTTGPGSLEAVAGTLRGIASDVTACSQAHTLADGKAAPVNGLVGPVDVRAFDAGLLQLALGSSVAAQFPTISALLASSTMGGWVLYKLVEDSEDGQAAVEVLQLLLSDPTTEQWVKEDLVRIVLLTRWLKNAKTGREAATVQAYLQQVSQRLDPWAKQRLPGQVAVGTQTVDTTSLTSMQRVAMVLGANAAAIGAGVYGTQSGVTVTPVGGTGSTVLPPAAKDPFGLASAVNPGMTGKGKEAKSPQSISETITHCQEVQSSRNSLGQGYEEAGVISIQRVEHADGRVSWVVYVPGTTDWTSGDGEPQDLLTNLEAVGGTPTAMESGVVTAMRQAGIQPGEEVALYGHSQGGITVSNIAADPAIQGRYNITTVLTAGSPTAGADIPDDVHALHLENTGDAVPGLDAAPTPTGPHRQVAMLDTHQTSTNGYPHASSAYAQAAEGLEDKAPELADWNKSFSRASGAGEQGTTTTEYTFAVQRNTDPNGIYKGGATYQGKVPSAQPSYPRPTPSPQSTGEH</sequence>
<dbReference type="Proteomes" id="UP000004668">
    <property type="component" value="Unassembled WGS sequence"/>
</dbReference>
<gene>
    <name evidence="2" type="ORF">HMPREF0059_01120</name>
</gene>